<comment type="caution">
    <text evidence="1">The sequence shown here is derived from an EMBL/GenBank/DDBJ whole genome shotgun (WGS) entry which is preliminary data.</text>
</comment>
<gene>
    <name evidence="1" type="ORF">DV515_00002799</name>
</gene>
<dbReference type="EMBL" id="QUSF01000005">
    <property type="protein sequence ID" value="RLW09257.1"/>
    <property type="molecule type" value="Genomic_DNA"/>
</dbReference>
<reference evidence="1 2" key="1">
    <citation type="journal article" date="2018" name="Proc. R. Soc. B">
        <title>A non-coding region near Follistatin controls head colour polymorphism in the Gouldian finch.</title>
        <authorList>
            <person name="Toomey M.B."/>
            <person name="Marques C.I."/>
            <person name="Andrade P."/>
            <person name="Araujo P.M."/>
            <person name="Sabatino S."/>
            <person name="Gazda M.A."/>
            <person name="Afonso S."/>
            <person name="Lopes R.J."/>
            <person name="Corbo J.C."/>
            <person name="Carneiro M."/>
        </authorList>
    </citation>
    <scope>NUCLEOTIDE SEQUENCE [LARGE SCALE GENOMIC DNA]</scope>
    <source>
        <strain evidence="1">Red01</strain>
        <tissue evidence="1">Muscle</tissue>
    </source>
</reference>
<protein>
    <submittedName>
        <fullName evidence="1">Uncharacterized protein</fullName>
    </submittedName>
</protein>
<organism evidence="1 2">
    <name type="scientific">Chloebia gouldiae</name>
    <name type="common">Gouldian finch</name>
    <name type="synonym">Erythrura gouldiae</name>
    <dbReference type="NCBI Taxonomy" id="44316"/>
    <lineage>
        <taxon>Eukaryota</taxon>
        <taxon>Metazoa</taxon>
        <taxon>Chordata</taxon>
        <taxon>Craniata</taxon>
        <taxon>Vertebrata</taxon>
        <taxon>Euteleostomi</taxon>
        <taxon>Archelosauria</taxon>
        <taxon>Archosauria</taxon>
        <taxon>Dinosauria</taxon>
        <taxon>Saurischia</taxon>
        <taxon>Theropoda</taxon>
        <taxon>Coelurosauria</taxon>
        <taxon>Aves</taxon>
        <taxon>Neognathae</taxon>
        <taxon>Neoaves</taxon>
        <taxon>Telluraves</taxon>
        <taxon>Australaves</taxon>
        <taxon>Passeriformes</taxon>
        <taxon>Passeroidea</taxon>
        <taxon>Passeridae</taxon>
        <taxon>Chloebia</taxon>
    </lineage>
</organism>
<dbReference type="Proteomes" id="UP000276834">
    <property type="component" value="Unassembled WGS sequence"/>
</dbReference>
<evidence type="ECO:0000313" key="1">
    <source>
        <dbReference type="EMBL" id="RLW09257.1"/>
    </source>
</evidence>
<keyword evidence="2" id="KW-1185">Reference proteome</keyword>
<proteinExistence type="predicted"/>
<feature type="non-terminal residue" evidence="1">
    <location>
        <position position="1"/>
    </location>
</feature>
<evidence type="ECO:0000313" key="2">
    <source>
        <dbReference type="Proteomes" id="UP000276834"/>
    </source>
</evidence>
<dbReference type="AlphaFoldDB" id="A0A3L8SVJ7"/>
<dbReference type="OrthoDB" id="549905at2759"/>
<sequence length="70" mass="8007">DPAAKALWESFINLKQKEAVMEARRHLVEAASRENLPIKMSMGLLLAELFIKREKSSWNKSNRLLSVSPQ</sequence>
<name>A0A3L8SVJ7_CHLGU</name>
<accession>A0A3L8SVJ7</accession>